<evidence type="ECO:0000256" key="9">
    <source>
        <dbReference type="SAM" id="MobiDB-lite"/>
    </source>
</evidence>
<evidence type="ECO:0000256" key="1">
    <source>
        <dbReference type="ARBA" id="ARBA00004167"/>
    </source>
</evidence>
<dbReference type="InterPro" id="IPR047526">
    <property type="entry name" value="TNR19/27/EDAR"/>
</dbReference>
<feature type="region of interest" description="Disordered" evidence="9">
    <location>
        <begin position="512"/>
        <end position="566"/>
    </location>
</feature>
<keyword evidence="4 10" id="KW-1133">Transmembrane helix</keyword>
<dbReference type="PANTHER" id="PTHR12120">
    <property type="entry name" value="TNFR-CYS DOMAIN-CONTAINING PROTEIN"/>
    <property type="match status" value="1"/>
</dbReference>
<dbReference type="GO" id="GO:0043123">
    <property type="term" value="P:positive regulation of canonical NF-kappaB signal transduction"/>
    <property type="evidence" value="ECO:0007669"/>
    <property type="project" value="InterPro"/>
</dbReference>
<organism evidence="11 12">
    <name type="scientific">Owenia fusiformis</name>
    <name type="common">Polychaete worm</name>
    <dbReference type="NCBI Taxonomy" id="6347"/>
    <lineage>
        <taxon>Eukaryota</taxon>
        <taxon>Metazoa</taxon>
        <taxon>Spiralia</taxon>
        <taxon>Lophotrochozoa</taxon>
        <taxon>Annelida</taxon>
        <taxon>Polychaeta</taxon>
        <taxon>Sedentaria</taxon>
        <taxon>Canalipalpata</taxon>
        <taxon>Sabellida</taxon>
        <taxon>Oweniida</taxon>
        <taxon>Oweniidae</taxon>
        <taxon>Owenia</taxon>
    </lineage>
</organism>
<keyword evidence="2 10" id="KW-0812">Transmembrane</keyword>
<keyword evidence="6" id="KW-1015">Disulfide bond</keyword>
<dbReference type="PANTHER" id="PTHR12120:SF10">
    <property type="entry name" value="TNFR-CYS DOMAIN-CONTAINING PROTEIN"/>
    <property type="match status" value="1"/>
</dbReference>
<keyword evidence="5 10" id="KW-0472">Membrane</keyword>
<evidence type="ECO:0000256" key="5">
    <source>
        <dbReference type="ARBA" id="ARBA00023136"/>
    </source>
</evidence>
<evidence type="ECO:0000256" key="4">
    <source>
        <dbReference type="ARBA" id="ARBA00022989"/>
    </source>
</evidence>
<feature type="region of interest" description="Disordered" evidence="9">
    <location>
        <begin position="309"/>
        <end position="338"/>
    </location>
</feature>
<gene>
    <name evidence="11" type="ORF">OFUS_LOCUS4164</name>
</gene>
<evidence type="ECO:0000256" key="3">
    <source>
        <dbReference type="ARBA" id="ARBA00022737"/>
    </source>
</evidence>
<keyword evidence="12" id="KW-1185">Reference proteome</keyword>
<dbReference type="GO" id="GO:0038023">
    <property type="term" value="F:signaling receptor activity"/>
    <property type="evidence" value="ECO:0007669"/>
    <property type="project" value="InterPro"/>
</dbReference>
<sequence length="800" mass="90099">MITTINHEVGSLLKSSLRWINHLKHLTLVVEVTTPFISDMPSLVYPRRQCHIKEVLLLISLVLISQAVGQDCQDFHDYSKNETECGKCERYQWISSPKGNKKEPYCLQCPITCGLGRGLNRECGLGQGEGAICIDCDPLKHFYSDESAPKKCKLSIRCESVNRGYKKRATRKSKAICDECLPGYVPSVFPDEIECEPCSIRPEHPNCTTTTTTTDMPKSTSSVTPLLIFPSVDTPSVTPNMKSTSPIPQENKKSVFENNPVLAWMKNHLGATIMIGIVVGLLAGGGSVAFIIYYFCCVRRRQENQDKDIEKGLEQSDSRTSQEEESGYEGSLDRNDETKTPLLSSEHVEQQKQNEERQRHPSIHSRLIDVVECPECHSRDCHTDKCTRSSRRSTLDKDHAALIRHESYESNVESHDVFEEPSTLIMMNEYKPIDSKPKSDDIELKEFKTPKRGRRDSVQSDIMLKQDAAGNGERDIPEEVKRVVQEEAKIQIERELSLKATGEICGVSISSFGTAPPTSDFNPSGQSFSEGSRAVELSSLPSLGQSSNLAPEESQNTDDGQHLSLQDQPVSNSTLFQTSVNNDSNVTSYMKRMVDNHDGTKEIERKNSLPNISVQTVGLQTASKDLQIKKSAQSSHPSHQAKGLVTQHQNAEKIVNNFNTQHKIDNPPLDNKRNGWDQVQYRVALQKLTTKTQRLVSLSIDENTELCKVLNIEDQYIRLAERFFHDAKITFHKDNAKEKCKDLFEKLIYEKDLLLMDLLKELDKIDAIYARNLLVKIVLKMEGLKRVKSEPCLVSDRASL</sequence>
<dbReference type="GO" id="GO:0005886">
    <property type="term" value="C:plasma membrane"/>
    <property type="evidence" value="ECO:0007669"/>
    <property type="project" value="TreeGrafter"/>
</dbReference>
<dbReference type="EMBL" id="CAIIXF020000002">
    <property type="protein sequence ID" value="CAH1777055.1"/>
    <property type="molecule type" value="Genomic_DNA"/>
</dbReference>
<comment type="caution">
    <text evidence="11">The sequence shown here is derived from an EMBL/GenBank/DDBJ whole genome shotgun (WGS) entry which is preliminary data.</text>
</comment>
<feature type="compositionally biased region" description="Polar residues" evidence="9">
    <location>
        <begin position="512"/>
        <end position="530"/>
    </location>
</feature>
<dbReference type="Proteomes" id="UP000749559">
    <property type="component" value="Unassembled WGS sequence"/>
</dbReference>
<keyword evidence="7" id="KW-0675">Receptor</keyword>
<evidence type="ECO:0000256" key="2">
    <source>
        <dbReference type="ARBA" id="ARBA00022692"/>
    </source>
</evidence>
<dbReference type="AlphaFoldDB" id="A0A8J1TGK2"/>
<accession>A0A8J1TGK2</accession>
<feature type="transmembrane region" description="Helical" evidence="10">
    <location>
        <begin position="273"/>
        <end position="295"/>
    </location>
</feature>
<keyword evidence="8" id="KW-0325">Glycoprotein</keyword>
<feature type="compositionally biased region" description="Basic and acidic residues" evidence="9">
    <location>
        <begin position="309"/>
        <end position="322"/>
    </location>
</feature>
<protein>
    <submittedName>
        <fullName evidence="11">Uncharacterized protein</fullName>
    </submittedName>
</protein>
<proteinExistence type="predicted"/>
<evidence type="ECO:0000313" key="11">
    <source>
        <dbReference type="EMBL" id="CAH1777055.1"/>
    </source>
</evidence>
<evidence type="ECO:0000313" key="12">
    <source>
        <dbReference type="Proteomes" id="UP000749559"/>
    </source>
</evidence>
<feature type="compositionally biased region" description="Polar residues" evidence="9">
    <location>
        <begin position="539"/>
        <end position="566"/>
    </location>
</feature>
<evidence type="ECO:0000256" key="7">
    <source>
        <dbReference type="ARBA" id="ARBA00023170"/>
    </source>
</evidence>
<comment type="subcellular location">
    <subcellularLocation>
        <location evidence="1">Membrane</location>
        <topology evidence="1">Single-pass membrane protein</topology>
    </subcellularLocation>
</comment>
<evidence type="ECO:0000256" key="10">
    <source>
        <dbReference type="SAM" id="Phobius"/>
    </source>
</evidence>
<evidence type="ECO:0000256" key="6">
    <source>
        <dbReference type="ARBA" id="ARBA00023157"/>
    </source>
</evidence>
<feature type="region of interest" description="Disordered" evidence="9">
    <location>
        <begin position="449"/>
        <end position="477"/>
    </location>
</feature>
<name>A0A8J1TGK2_OWEFU</name>
<keyword evidence="3" id="KW-0677">Repeat</keyword>
<dbReference type="GO" id="GO:0046330">
    <property type="term" value="P:positive regulation of JNK cascade"/>
    <property type="evidence" value="ECO:0007669"/>
    <property type="project" value="InterPro"/>
</dbReference>
<dbReference type="OrthoDB" id="9864383at2759"/>
<evidence type="ECO:0000256" key="8">
    <source>
        <dbReference type="ARBA" id="ARBA00023180"/>
    </source>
</evidence>
<reference evidence="11" key="1">
    <citation type="submission" date="2022-03" db="EMBL/GenBank/DDBJ databases">
        <authorList>
            <person name="Martin C."/>
        </authorList>
    </citation>
    <scope>NUCLEOTIDE SEQUENCE</scope>
</reference>